<proteinExistence type="predicted"/>
<comment type="caution">
    <text evidence="2">The sequence shown here is derived from an EMBL/GenBank/DDBJ whole genome shotgun (WGS) entry which is preliminary data.</text>
</comment>
<gene>
    <name evidence="2" type="ORF">DVG78_13680</name>
</gene>
<sequence>MKNQTINFRVDETTKLHLKEIAEELNFSESEFIRKAILSFRELTNQAQGAVLDKEKIQELEGQIKRFSYVLDTYEKNEAFNSLFQKYRGHTLEGIKINYKSDLIELLAKRATVEVMEDNADEATFSLSPVTLRAQLTPETVEEPVTWQDIFNGLKRNWVWLAGLGIALIVFLYWRWTATMKMRPKIVQFTPSKTEETKLAA</sequence>
<keyword evidence="3" id="KW-1185">Reference proteome</keyword>
<organism evidence="2 3">
    <name type="scientific">Runella aurantiaca</name>
    <dbReference type="NCBI Taxonomy" id="2282308"/>
    <lineage>
        <taxon>Bacteria</taxon>
        <taxon>Pseudomonadati</taxon>
        <taxon>Bacteroidota</taxon>
        <taxon>Cytophagia</taxon>
        <taxon>Cytophagales</taxon>
        <taxon>Spirosomataceae</taxon>
        <taxon>Runella</taxon>
    </lineage>
</organism>
<evidence type="ECO:0000313" key="2">
    <source>
        <dbReference type="EMBL" id="RDB05621.1"/>
    </source>
</evidence>
<reference evidence="2 3" key="1">
    <citation type="submission" date="2018-07" db="EMBL/GenBank/DDBJ databases">
        <title>Genome analysis of Runella aurantiaca.</title>
        <authorList>
            <person name="Yang X."/>
        </authorList>
    </citation>
    <scope>NUCLEOTIDE SEQUENCE [LARGE SCALE GENOMIC DNA]</scope>
    <source>
        <strain evidence="2 3">YX9</strain>
    </source>
</reference>
<dbReference type="EMBL" id="QPIW01000009">
    <property type="protein sequence ID" value="RDB05621.1"/>
    <property type="molecule type" value="Genomic_DNA"/>
</dbReference>
<evidence type="ECO:0008006" key="4">
    <source>
        <dbReference type="Google" id="ProtNLM"/>
    </source>
</evidence>
<evidence type="ECO:0000256" key="1">
    <source>
        <dbReference type="SAM" id="Phobius"/>
    </source>
</evidence>
<dbReference type="Proteomes" id="UP000253141">
    <property type="component" value="Unassembled WGS sequence"/>
</dbReference>
<evidence type="ECO:0000313" key="3">
    <source>
        <dbReference type="Proteomes" id="UP000253141"/>
    </source>
</evidence>
<keyword evidence="1" id="KW-0812">Transmembrane</keyword>
<dbReference type="RefSeq" id="WP_114461625.1">
    <property type="nucleotide sequence ID" value="NZ_QPIW01000009.1"/>
</dbReference>
<name>A0A369I742_9BACT</name>
<keyword evidence="1" id="KW-0472">Membrane</keyword>
<dbReference type="AlphaFoldDB" id="A0A369I742"/>
<protein>
    <recommendedName>
        <fullName evidence="4">Ribbon-helix-helix protein, CopG family</fullName>
    </recommendedName>
</protein>
<accession>A0A369I742</accession>
<keyword evidence="1" id="KW-1133">Transmembrane helix</keyword>
<feature type="transmembrane region" description="Helical" evidence="1">
    <location>
        <begin position="158"/>
        <end position="176"/>
    </location>
</feature>